<evidence type="ECO:0000259" key="4">
    <source>
        <dbReference type="PROSITE" id="PS50987"/>
    </source>
</evidence>
<dbReference type="GO" id="GO:0003700">
    <property type="term" value="F:DNA-binding transcription factor activity"/>
    <property type="evidence" value="ECO:0007669"/>
    <property type="project" value="InterPro"/>
</dbReference>
<feature type="domain" description="HTH arsR-type" evidence="4">
    <location>
        <begin position="1"/>
        <end position="92"/>
    </location>
</feature>
<keyword evidence="1" id="KW-0805">Transcription regulation</keyword>
<reference evidence="5 6" key="1">
    <citation type="submission" date="2019-01" db="EMBL/GenBank/DDBJ databases">
        <title>Draft genome sequences of the type strains of six Macrococcus species.</title>
        <authorList>
            <person name="Mazhar S."/>
            <person name="Altermann E."/>
            <person name="Hill C."/>
            <person name="Mcauliffe O."/>
        </authorList>
    </citation>
    <scope>NUCLEOTIDE SEQUENCE [LARGE SCALE GENOMIC DNA]</scope>
    <source>
        <strain evidence="5 6">ATCC 51828</strain>
    </source>
</reference>
<gene>
    <name evidence="5" type="ORF">ERX40_08020</name>
</gene>
<keyword evidence="2" id="KW-0238">DNA-binding</keyword>
<dbReference type="PROSITE" id="PS00846">
    <property type="entry name" value="HTH_ARSR_1"/>
    <property type="match status" value="1"/>
</dbReference>
<evidence type="ECO:0000256" key="3">
    <source>
        <dbReference type="ARBA" id="ARBA00023163"/>
    </source>
</evidence>
<dbReference type="InterPro" id="IPR051081">
    <property type="entry name" value="HTH_MetalResp_TranReg"/>
</dbReference>
<evidence type="ECO:0000256" key="1">
    <source>
        <dbReference type="ARBA" id="ARBA00023015"/>
    </source>
</evidence>
<evidence type="ECO:0000313" key="6">
    <source>
        <dbReference type="Proteomes" id="UP000295280"/>
    </source>
</evidence>
<dbReference type="PANTHER" id="PTHR33154:SF18">
    <property type="entry name" value="ARSENICAL RESISTANCE OPERON REPRESSOR"/>
    <property type="match status" value="1"/>
</dbReference>
<dbReference type="SUPFAM" id="SSF46785">
    <property type="entry name" value="Winged helix' DNA-binding domain"/>
    <property type="match status" value="1"/>
</dbReference>
<proteinExistence type="predicted"/>
<dbReference type="GO" id="GO:0003677">
    <property type="term" value="F:DNA binding"/>
    <property type="evidence" value="ECO:0007669"/>
    <property type="project" value="UniProtKB-KW"/>
</dbReference>
<keyword evidence="3" id="KW-0804">Transcription</keyword>
<organism evidence="5 6">
    <name type="scientific">Macrococcus carouselicus</name>
    <dbReference type="NCBI Taxonomy" id="69969"/>
    <lineage>
        <taxon>Bacteria</taxon>
        <taxon>Bacillati</taxon>
        <taxon>Bacillota</taxon>
        <taxon>Bacilli</taxon>
        <taxon>Bacillales</taxon>
        <taxon>Staphylococcaceae</taxon>
        <taxon>Macrococcus</taxon>
    </lineage>
</organism>
<name>A0A9Q8FQK2_9STAP</name>
<dbReference type="PROSITE" id="PS50987">
    <property type="entry name" value="HTH_ARSR_2"/>
    <property type="match status" value="1"/>
</dbReference>
<dbReference type="Gene3D" id="1.10.10.10">
    <property type="entry name" value="Winged helix-like DNA-binding domain superfamily/Winged helix DNA-binding domain"/>
    <property type="match status" value="1"/>
</dbReference>
<dbReference type="EMBL" id="SCWD01000002">
    <property type="protein sequence ID" value="TDM02492.1"/>
    <property type="molecule type" value="Genomic_DNA"/>
</dbReference>
<dbReference type="RefSeq" id="WP_133417974.1">
    <property type="nucleotide sequence ID" value="NZ_SCWD01000002.1"/>
</dbReference>
<dbReference type="InterPro" id="IPR001845">
    <property type="entry name" value="HTH_ArsR_DNA-bd_dom"/>
</dbReference>
<comment type="caution">
    <text evidence="5">The sequence shown here is derived from an EMBL/GenBank/DDBJ whole genome shotgun (WGS) entry which is preliminary data.</text>
</comment>
<dbReference type="InterPro" id="IPR036390">
    <property type="entry name" value="WH_DNA-bd_sf"/>
</dbReference>
<dbReference type="InterPro" id="IPR018334">
    <property type="entry name" value="ArsR_HTH"/>
</dbReference>
<evidence type="ECO:0000256" key="2">
    <source>
        <dbReference type="ARBA" id="ARBA00023125"/>
    </source>
</evidence>
<dbReference type="Pfam" id="PF01022">
    <property type="entry name" value="HTH_5"/>
    <property type="match status" value="1"/>
</dbReference>
<dbReference type="OrthoDB" id="9798835at2"/>
<dbReference type="InterPro" id="IPR011991">
    <property type="entry name" value="ArsR-like_HTH"/>
</dbReference>
<evidence type="ECO:0000313" key="5">
    <source>
        <dbReference type="EMBL" id="TDM02492.1"/>
    </source>
</evidence>
<dbReference type="CDD" id="cd00090">
    <property type="entry name" value="HTH_ARSR"/>
    <property type="match status" value="1"/>
</dbReference>
<protein>
    <submittedName>
        <fullName evidence="5">ArsR family transcriptional regulator</fullName>
    </submittedName>
</protein>
<dbReference type="SMART" id="SM00418">
    <property type="entry name" value="HTH_ARSR"/>
    <property type="match status" value="1"/>
</dbReference>
<keyword evidence="6" id="KW-1185">Reference proteome</keyword>
<dbReference type="PANTHER" id="PTHR33154">
    <property type="entry name" value="TRANSCRIPTIONAL REGULATOR, ARSR FAMILY"/>
    <property type="match status" value="1"/>
</dbReference>
<sequence length="107" mass="12083">MNYEQIAQIFKILSDRNRVEIVDLLSCGPLCACDILEHFDVTQPTLSHHMKQLVAAGLIDSWKEGKKVMYKLNSGMTSEWLALNQQLFTANERCICYPASTSCGEVE</sequence>
<dbReference type="PRINTS" id="PR00778">
    <property type="entry name" value="HTHARSR"/>
</dbReference>
<dbReference type="AlphaFoldDB" id="A0A9Q8FQK2"/>
<dbReference type="Proteomes" id="UP000295280">
    <property type="component" value="Unassembled WGS sequence"/>
</dbReference>
<accession>A0A9Q8FQK2</accession>
<dbReference type="NCBIfam" id="NF033788">
    <property type="entry name" value="HTH_metalloreg"/>
    <property type="match status" value="1"/>
</dbReference>
<dbReference type="InterPro" id="IPR036388">
    <property type="entry name" value="WH-like_DNA-bd_sf"/>
</dbReference>